<feature type="chain" id="PRO_5003077607" evidence="1">
    <location>
        <begin position="26"/>
        <end position="191"/>
    </location>
</feature>
<dbReference type="Proteomes" id="UP000001213">
    <property type="component" value="Chromosome"/>
</dbReference>
<dbReference type="EMBL" id="CP001966">
    <property type="protein sequence ID" value="ADG78385.1"/>
    <property type="molecule type" value="Genomic_DNA"/>
</dbReference>
<organism evidence="2 3">
    <name type="scientific">Tsukamurella paurometabola (strain ATCC 8368 / DSM 20162 / CCUG 35730 / CIP 100753 / JCM 10117 / KCTC 9821 / NBRC 16120 / NCIMB 702349 / NCTC 13040)</name>
    <name type="common">Corynebacterium paurometabolum</name>
    <dbReference type="NCBI Taxonomy" id="521096"/>
    <lineage>
        <taxon>Bacteria</taxon>
        <taxon>Bacillati</taxon>
        <taxon>Actinomycetota</taxon>
        <taxon>Actinomycetes</taxon>
        <taxon>Mycobacteriales</taxon>
        <taxon>Tsukamurellaceae</taxon>
        <taxon>Tsukamurella</taxon>
    </lineage>
</organism>
<reference evidence="3" key="1">
    <citation type="submission" date="2010-03" db="EMBL/GenBank/DDBJ databases">
        <title>The complete chromosome of Tsukamurella paurometabola DSM 20162.</title>
        <authorList>
            <consortium name="US DOE Joint Genome Institute (JGI-PGF)"/>
            <person name="Lucas S."/>
            <person name="Copeland A."/>
            <person name="Lapidus A."/>
            <person name="Glavina del Rio T."/>
            <person name="Dalin E."/>
            <person name="Tice H."/>
            <person name="Bruce D."/>
            <person name="Goodwin L."/>
            <person name="Pitluck S."/>
            <person name="Kyrpides N."/>
            <person name="Mavromatis K."/>
            <person name="Ivanova N."/>
            <person name="Mikhailova N."/>
            <person name="Munk A.C."/>
            <person name="Brettin T."/>
            <person name="Detter J.C."/>
            <person name="Tapia R."/>
            <person name="Han C."/>
            <person name="Larimer F."/>
            <person name="Land M."/>
            <person name="Hauser L."/>
            <person name="Markowitz V."/>
            <person name="Cheng J.-F."/>
            <person name="Hugenholtz P."/>
            <person name="Woyke T."/>
            <person name="Wu D."/>
            <person name="Jando M."/>
            <person name="Brambilla E."/>
            <person name="Klenk H.-P."/>
            <person name="Eisen J.A."/>
        </authorList>
    </citation>
    <scope>NUCLEOTIDE SEQUENCE [LARGE SCALE GENOMIC DNA]</scope>
    <source>
        <strain evidence="3">ATCC 8368 / DSM 20162 / CCUG 35730 / CIP 100753 / JCM 10117 / KCTC 9821 / NBRC 16120 / NCIMB 702349 / NCTC 13040</strain>
    </source>
</reference>
<keyword evidence="3" id="KW-1185">Reference proteome</keyword>
<dbReference type="HOGENOM" id="CLU_1433914_0_0_11"/>
<name>D5UMA5_TSUPD</name>
<keyword evidence="1" id="KW-0732">Signal</keyword>
<evidence type="ECO:0000313" key="3">
    <source>
        <dbReference type="Proteomes" id="UP000001213"/>
    </source>
</evidence>
<evidence type="ECO:0000256" key="1">
    <source>
        <dbReference type="SAM" id="SignalP"/>
    </source>
</evidence>
<dbReference type="AlphaFoldDB" id="D5UMA5"/>
<accession>D5UMA5</accession>
<dbReference type="RefSeq" id="WP_013126413.1">
    <property type="nucleotide sequence ID" value="NC_014158.1"/>
</dbReference>
<protein>
    <submittedName>
        <fullName evidence="2">Uncharacterized protein</fullName>
    </submittedName>
</protein>
<evidence type="ECO:0000313" key="2">
    <source>
        <dbReference type="EMBL" id="ADG78385.1"/>
    </source>
</evidence>
<dbReference type="KEGG" id="tpr:Tpau_1767"/>
<sequence>MIARRLAAVGALTLAALSAPALAQAAPIVPSQAILAAHEFPFGSTRYKVTSEVGSPAKSSGETACDRASYAVDKRMEGTRTTDASAERGATELEASVNERPMADAMRTVFQTCGTQFGIRDRIALLPLPADLNRYNGFVFISVARDSYIGVVDVRGAAVGVSVNSRGDQPADGDAFWQTLRAQVAKVERQP</sequence>
<dbReference type="STRING" id="521096.Tpau_1767"/>
<proteinExistence type="predicted"/>
<reference evidence="2 3" key="2">
    <citation type="journal article" date="2011" name="Stand. Genomic Sci.">
        <title>Complete genome sequence of Tsukamurella paurometabola type strain (no. 33).</title>
        <authorList>
            <person name="Munk A.C."/>
            <person name="Lapidus A."/>
            <person name="Lucas S."/>
            <person name="Nolan M."/>
            <person name="Tice H."/>
            <person name="Cheng J.F."/>
            <person name="Del Rio T.G."/>
            <person name="Goodwin L."/>
            <person name="Pitluck S."/>
            <person name="Liolios K."/>
            <person name="Huntemann M."/>
            <person name="Ivanova N."/>
            <person name="Mavromatis K."/>
            <person name="Mikhailova N."/>
            <person name="Pati A."/>
            <person name="Chen A."/>
            <person name="Palaniappan K."/>
            <person name="Tapia R."/>
            <person name="Han C."/>
            <person name="Land M."/>
            <person name="Hauser L."/>
            <person name="Chang Y.J."/>
            <person name="Jeffries C.D."/>
            <person name="Brettin T."/>
            <person name="Yasawong M."/>
            <person name="Brambilla E.M."/>
            <person name="Rohde M."/>
            <person name="Sikorski J."/>
            <person name="Goker M."/>
            <person name="Detter J.C."/>
            <person name="Woyke T."/>
            <person name="Bristow J."/>
            <person name="Eisen J.A."/>
            <person name="Markowitz V."/>
            <person name="Hugenholtz P."/>
            <person name="Kyrpides N.C."/>
            <person name="Klenk H.P."/>
        </authorList>
    </citation>
    <scope>NUCLEOTIDE SEQUENCE [LARGE SCALE GENOMIC DNA]</scope>
    <source>
        <strain evidence="3">ATCC 8368 / DSM 20162 / CCUG 35730 / CIP 100753 / JCM 10117 / KCTC 9821 / NBRC 16120 / NCIMB 702349 / NCTC 13040</strain>
    </source>
</reference>
<feature type="signal peptide" evidence="1">
    <location>
        <begin position="1"/>
        <end position="25"/>
    </location>
</feature>
<gene>
    <name evidence="2" type="ordered locus">Tpau_1767</name>
</gene>